<dbReference type="Proteomes" id="UP000663852">
    <property type="component" value="Unassembled WGS sequence"/>
</dbReference>
<evidence type="ECO:0000256" key="5">
    <source>
        <dbReference type="ARBA" id="ARBA00023136"/>
    </source>
</evidence>
<feature type="transmembrane region" description="Helical" evidence="8">
    <location>
        <begin position="16"/>
        <end position="40"/>
    </location>
</feature>
<evidence type="ECO:0000256" key="4">
    <source>
        <dbReference type="ARBA" id="ARBA00023040"/>
    </source>
</evidence>
<evidence type="ECO:0000256" key="7">
    <source>
        <dbReference type="ARBA" id="ARBA00023224"/>
    </source>
</evidence>
<keyword evidence="6" id="KW-0675">Receptor</keyword>
<name>A0A814MAQ3_ADIRI</name>
<feature type="domain" description="G-protein coupled receptors family 1 profile" evidence="9">
    <location>
        <begin position="31"/>
        <end position="289"/>
    </location>
</feature>
<dbReference type="AlphaFoldDB" id="A0A814MAQ3"/>
<organism evidence="10 12">
    <name type="scientific">Adineta ricciae</name>
    <name type="common">Rotifer</name>
    <dbReference type="NCBI Taxonomy" id="249248"/>
    <lineage>
        <taxon>Eukaryota</taxon>
        <taxon>Metazoa</taxon>
        <taxon>Spiralia</taxon>
        <taxon>Gnathifera</taxon>
        <taxon>Rotifera</taxon>
        <taxon>Eurotatoria</taxon>
        <taxon>Bdelloidea</taxon>
        <taxon>Adinetida</taxon>
        <taxon>Adinetidae</taxon>
        <taxon>Adineta</taxon>
    </lineage>
</organism>
<comment type="caution">
    <text evidence="10">The sequence shown here is derived from an EMBL/GenBank/DDBJ whole genome shotgun (WGS) entry which is preliminary data.</text>
</comment>
<feature type="transmembrane region" description="Helical" evidence="8">
    <location>
        <begin position="95"/>
        <end position="117"/>
    </location>
</feature>
<evidence type="ECO:0000313" key="11">
    <source>
        <dbReference type="EMBL" id="CAF1181997.1"/>
    </source>
</evidence>
<comment type="subcellular location">
    <subcellularLocation>
        <location evidence="1">Membrane</location>
        <topology evidence="1">Multi-pass membrane protein</topology>
    </subcellularLocation>
</comment>
<proteinExistence type="predicted"/>
<dbReference type="EMBL" id="CAJNOR010001110">
    <property type="protein sequence ID" value="CAF1077036.1"/>
    <property type="molecule type" value="Genomic_DNA"/>
</dbReference>
<feature type="transmembrane region" description="Helical" evidence="8">
    <location>
        <begin position="137"/>
        <end position="156"/>
    </location>
</feature>
<evidence type="ECO:0000256" key="2">
    <source>
        <dbReference type="ARBA" id="ARBA00022692"/>
    </source>
</evidence>
<keyword evidence="7" id="KW-0807">Transducer</keyword>
<dbReference type="SUPFAM" id="SSF81321">
    <property type="entry name" value="Family A G protein-coupled receptor-like"/>
    <property type="match status" value="1"/>
</dbReference>
<dbReference type="Pfam" id="PF00001">
    <property type="entry name" value="7tm_1"/>
    <property type="match status" value="1"/>
</dbReference>
<feature type="transmembrane region" description="Helical" evidence="8">
    <location>
        <begin position="52"/>
        <end position="75"/>
    </location>
</feature>
<dbReference type="PROSITE" id="PS50262">
    <property type="entry name" value="G_PROTEIN_RECEP_F1_2"/>
    <property type="match status" value="1"/>
</dbReference>
<gene>
    <name evidence="11" type="ORF">EDS130_LOCUS24295</name>
    <name evidence="10" type="ORF">XAT740_LOCUS17123</name>
</gene>
<dbReference type="Gene3D" id="1.20.1070.10">
    <property type="entry name" value="Rhodopsin 7-helix transmembrane proteins"/>
    <property type="match status" value="1"/>
</dbReference>
<feature type="transmembrane region" description="Helical" evidence="8">
    <location>
        <begin position="182"/>
        <end position="205"/>
    </location>
</feature>
<accession>A0A814MAQ3</accession>
<evidence type="ECO:0000256" key="1">
    <source>
        <dbReference type="ARBA" id="ARBA00004141"/>
    </source>
</evidence>
<feature type="transmembrane region" description="Helical" evidence="8">
    <location>
        <begin position="267"/>
        <end position="290"/>
    </location>
</feature>
<evidence type="ECO:0000313" key="12">
    <source>
        <dbReference type="Proteomes" id="UP000663828"/>
    </source>
</evidence>
<dbReference type="InterPro" id="IPR017452">
    <property type="entry name" value="GPCR_Rhodpsn_7TM"/>
</dbReference>
<dbReference type="GO" id="GO:0005886">
    <property type="term" value="C:plasma membrane"/>
    <property type="evidence" value="ECO:0007669"/>
    <property type="project" value="TreeGrafter"/>
</dbReference>
<evidence type="ECO:0000259" key="9">
    <source>
        <dbReference type="PROSITE" id="PS50262"/>
    </source>
</evidence>
<keyword evidence="4" id="KW-0297">G-protein coupled receptor</keyword>
<dbReference type="Proteomes" id="UP000663828">
    <property type="component" value="Unassembled WGS sequence"/>
</dbReference>
<evidence type="ECO:0000313" key="10">
    <source>
        <dbReference type="EMBL" id="CAF1077036.1"/>
    </source>
</evidence>
<dbReference type="OrthoDB" id="10020969at2759"/>
<dbReference type="GO" id="GO:0004930">
    <property type="term" value="F:G protein-coupled receptor activity"/>
    <property type="evidence" value="ECO:0007669"/>
    <property type="project" value="UniProtKB-KW"/>
</dbReference>
<feature type="transmembrane region" description="Helical" evidence="8">
    <location>
        <begin position="230"/>
        <end position="252"/>
    </location>
</feature>
<keyword evidence="12" id="KW-1185">Reference proteome</keyword>
<evidence type="ECO:0000256" key="6">
    <source>
        <dbReference type="ARBA" id="ARBA00023170"/>
    </source>
</evidence>
<keyword evidence="3 8" id="KW-1133">Transmembrane helix</keyword>
<dbReference type="PANTHER" id="PTHR24243">
    <property type="entry name" value="G-PROTEIN COUPLED RECEPTOR"/>
    <property type="match status" value="1"/>
</dbReference>
<protein>
    <recommendedName>
        <fullName evidence="9">G-protein coupled receptors family 1 profile domain-containing protein</fullName>
    </recommendedName>
</protein>
<evidence type="ECO:0000256" key="8">
    <source>
        <dbReference type="SAM" id="Phobius"/>
    </source>
</evidence>
<keyword evidence="5 8" id="KW-0472">Membrane</keyword>
<reference evidence="10" key="1">
    <citation type="submission" date="2021-02" db="EMBL/GenBank/DDBJ databases">
        <authorList>
            <person name="Nowell W R."/>
        </authorList>
    </citation>
    <scope>NUCLEOTIDE SEQUENCE</scope>
</reference>
<keyword evidence="2 8" id="KW-0812">Transmembrane</keyword>
<evidence type="ECO:0000256" key="3">
    <source>
        <dbReference type="ARBA" id="ARBA00022989"/>
    </source>
</evidence>
<dbReference type="PANTHER" id="PTHR24243:SF230">
    <property type="entry name" value="G-PROTEIN COUPLED RECEPTORS FAMILY 1 PROFILE DOMAIN-CONTAINING PROTEIN"/>
    <property type="match status" value="1"/>
</dbReference>
<dbReference type="InterPro" id="IPR000276">
    <property type="entry name" value="GPCR_Rhodpsn"/>
</dbReference>
<sequence length="330" mass="38366">MDSWIISFLDYFSKQLAIYLGTAMLIAGLVGACLTIVVFLSLHTFRNNSCAFYLLIMSIFNIGNLLGGLLTRIVITGLGIDWTISSPFYCAFRWYYLYSGVLTSFTMICFATIDQYFATCTHPHWQRWSNIKLARRLSFAVIITWPILATPYMLYFKVIQQSPSGKLVCTSVNKMFYQYHTYVYIITLSGIVPIVVTLLFGFLAYRNVQTLAHRTLPLVRRELDKQMTKMVLVQVVHNALASIPYVIVIALMNSSYVPTDPVSVAELQFFLLLTIYFYYFNYVSPFYIYLGASERFRHQLFYVLLEIHLKRWRRRQTAVDQIDLQLYTHP</sequence>
<dbReference type="EMBL" id="CAJNOJ010000137">
    <property type="protein sequence ID" value="CAF1181997.1"/>
    <property type="molecule type" value="Genomic_DNA"/>
</dbReference>